<comment type="similarity">
    <text evidence="3 6">Belongs to the LipB family.</text>
</comment>
<comment type="function">
    <text evidence="6">Catalyzes the transfer of endogenously produced octanoic acid from octanoyl-acyl-carrier-protein onto the lipoyl domains of lipoate-dependent enzymes. Lipoyl-ACP can also act as a substrate although octanoyl-ACP is likely to be the physiological substrate.</text>
</comment>
<keyword evidence="12" id="KW-1185">Reference proteome</keyword>
<dbReference type="PANTHER" id="PTHR10993">
    <property type="entry name" value="OCTANOYLTRANSFERASE"/>
    <property type="match status" value="1"/>
</dbReference>
<feature type="binding site" evidence="8">
    <location>
        <begin position="130"/>
        <end position="132"/>
    </location>
    <ligand>
        <name>substrate</name>
    </ligand>
</feature>
<dbReference type="AlphaFoldDB" id="A0A9P0HAJ8"/>
<dbReference type="PIRSF" id="PIRSF016262">
    <property type="entry name" value="LPLase"/>
    <property type="match status" value="1"/>
</dbReference>
<evidence type="ECO:0000256" key="7">
    <source>
        <dbReference type="PIRSR" id="PIRSR016262-1"/>
    </source>
</evidence>
<dbReference type="InterPro" id="IPR004143">
    <property type="entry name" value="BPL_LPL_catalytic"/>
</dbReference>
<comment type="pathway">
    <text evidence="2 6">Protein modification; protein lipoylation via endogenous pathway; protein N(6)-(lipoyl)lysine from octanoyl-[acyl-carrier-protein]: step 1/2.</text>
</comment>
<dbReference type="EMBL" id="OV725080">
    <property type="protein sequence ID" value="CAH1398422.1"/>
    <property type="molecule type" value="Genomic_DNA"/>
</dbReference>
<evidence type="ECO:0000256" key="5">
    <source>
        <dbReference type="ARBA" id="ARBA00023315"/>
    </source>
</evidence>
<dbReference type="PROSITE" id="PS51733">
    <property type="entry name" value="BPL_LPL_CATALYTIC"/>
    <property type="match status" value="1"/>
</dbReference>
<comment type="subcellular location">
    <subcellularLocation>
        <location evidence="1 6">Mitochondrion</location>
    </subcellularLocation>
</comment>
<dbReference type="GO" id="GO:0009249">
    <property type="term" value="P:protein lipoylation"/>
    <property type="evidence" value="ECO:0007669"/>
    <property type="project" value="InterPro"/>
</dbReference>
<dbReference type="SUPFAM" id="SSF55681">
    <property type="entry name" value="Class II aaRS and biotin synthetases"/>
    <property type="match status" value="1"/>
</dbReference>
<protein>
    <recommendedName>
        <fullName evidence="6">Octanoyl-[acyl-carrier-protein]:protein N-octanoyltransferase LIPT2, mitochondrial</fullName>
        <ecNumber evidence="6">2.3.1.181</ecNumber>
    </recommendedName>
</protein>
<dbReference type="InterPro" id="IPR020605">
    <property type="entry name" value="Octanoyltransferase_CS"/>
</dbReference>
<feature type="binding site" evidence="8">
    <location>
        <begin position="64"/>
        <end position="71"/>
    </location>
    <ligand>
        <name>substrate</name>
    </ligand>
</feature>
<feature type="site" description="Lowers pKa of active site Cys" evidence="9">
    <location>
        <position position="127"/>
    </location>
</feature>
<feature type="active site" description="Acyl-thioester intermediate" evidence="7">
    <location>
        <position position="161"/>
    </location>
</feature>
<evidence type="ECO:0000256" key="3">
    <source>
        <dbReference type="ARBA" id="ARBA00007907"/>
    </source>
</evidence>
<keyword evidence="6" id="KW-0496">Mitochondrion</keyword>
<dbReference type="InterPro" id="IPR000544">
    <property type="entry name" value="Octanoyltransferase"/>
</dbReference>
<organism evidence="11 12">
    <name type="scientific">Nezara viridula</name>
    <name type="common">Southern green stink bug</name>
    <name type="synonym">Cimex viridulus</name>
    <dbReference type="NCBI Taxonomy" id="85310"/>
    <lineage>
        <taxon>Eukaryota</taxon>
        <taxon>Metazoa</taxon>
        <taxon>Ecdysozoa</taxon>
        <taxon>Arthropoda</taxon>
        <taxon>Hexapoda</taxon>
        <taxon>Insecta</taxon>
        <taxon>Pterygota</taxon>
        <taxon>Neoptera</taxon>
        <taxon>Paraneoptera</taxon>
        <taxon>Hemiptera</taxon>
        <taxon>Heteroptera</taxon>
        <taxon>Panheteroptera</taxon>
        <taxon>Pentatomomorpha</taxon>
        <taxon>Pentatomoidea</taxon>
        <taxon>Pentatomidae</taxon>
        <taxon>Pentatominae</taxon>
        <taxon>Nezara</taxon>
    </lineage>
</organism>
<reference evidence="11" key="1">
    <citation type="submission" date="2022-01" db="EMBL/GenBank/DDBJ databases">
        <authorList>
            <person name="King R."/>
        </authorList>
    </citation>
    <scope>NUCLEOTIDE SEQUENCE</scope>
</reference>
<dbReference type="Proteomes" id="UP001152798">
    <property type="component" value="Chromosome 4"/>
</dbReference>
<sequence>MKALDLQNNLAELIKAKQYPFSGGALLLMEHSPVYTVGLRRKDYGPEYEEKLKKLGAEFVYTNRGGLVTFHGPGQLIAYPILNLKMFKASMRWYVESLEEVVIRLCSEYSLGCGRSPHTGVWIGNNKLCAIGVHGSKFVTTHGLALNCSTDMSWFEHIVPCGIEGKGVTSLSTELNCNITPDDVIPRFLKCFQNHFNCELVEHEGKDYQQSIV</sequence>
<feature type="binding site" evidence="8">
    <location>
        <begin position="143"/>
        <end position="145"/>
    </location>
    <ligand>
        <name>substrate</name>
    </ligand>
</feature>
<evidence type="ECO:0000256" key="9">
    <source>
        <dbReference type="PIRSR" id="PIRSR016262-3"/>
    </source>
</evidence>
<evidence type="ECO:0000256" key="6">
    <source>
        <dbReference type="PIRNR" id="PIRNR016262"/>
    </source>
</evidence>
<evidence type="ECO:0000259" key="10">
    <source>
        <dbReference type="PROSITE" id="PS51733"/>
    </source>
</evidence>
<dbReference type="EC" id="2.3.1.181" evidence="6"/>
<evidence type="ECO:0000256" key="2">
    <source>
        <dbReference type="ARBA" id="ARBA00004821"/>
    </source>
</evidence>
<keyword evidence="5 6" id="KW-0012">Acyltransferase</keyword>
<dbReference type="Gene3D" id="3.30.930.10">
    <property type="entry name" value="Bira Bifunctional Protein, Domain 2"/>
    <property type="match status" value="1"/>
</dbReference>
<evidence type="ECO:0000256" key="8">
    <source>
        <dbReference type="PIRSR" id="PIRSR016262-2"/>
    </source>
</evidence>
<dbReference type="Pfam" id="PF21948">
    <property type="entry name" value="LplA-B_cat"/>
    <property type="match status" value="1"/>
</dbReference>
<dbReference type="NCBIfam" id="NF010925">
    <property type="entry name" value="PRK14345.1"/>
    <property type="match status" value="1"/>
</dbReference>
<dbReference type="InterPro" id="IPR045864">
    <property type="entry name" value="aa-tRNA-synth_II/BPL/LPL"/>
</dbReference>
<name>A0A9P0HAJ8_NEZVI</name>
<dbReference type="PROSITE" id="PS01313">
    <property type="entry name" value="LIPB"/>
    <property type="match status" value="1"/>
</dbReference>
<dbReference type="PANTHER" id="PTHR10993:SF7">
    <property type="entry name" value="LIPOYLTRANSFERASE 2, MITOCHONDRIAL-RELATED"/>
    <property type="match status" value="1"/>
</dbReference>
<accession>A0A9P0HAJ8</accession>
<comment type="catalytic activity">
    <reaction evidence="6">
        <text>octanoyl-[ACP] + L-lysyl-[protein] = N(6)-octanoyl-L-lysyl-[protein] + holo-[ACP] + H(+)</text>
        <dbReference type="Rhea" id="RHEA:17665"/>
        <dbReference type="Rhea" id="RHEA-COMP:9636"/>
        <dbReference type="Rhea" id="RHEA-COMP:9685"/>
        <dbReference type="Rhea" id="RHEA-COMP:9752"/>
        <dbReference type="Rhea" id="RHEA-COMP:9928"/>
        <dbReference type="ChEBI" id="CHEBI:15378"/>
        <dbReference type="ChEBI" id="CHEBI:29969"/>
        <dbReference type="ChEBI" id="CHEBI:64479"/>
        <dbReference type="ChEBI" id="CHEBI:78463"/>
        <dbReference type="ChEBI" id="CHEBI:78809"/>
        <dbReference type="EC" id="2.3.1.181"/>
    </reaction>
</comment>
<evidence type="ECO:0000256" key="1">
    <source>
        <dbReference type="ARBA" id="ARBA00004173"/>
    </source>
</evidence>
<dbReference type="NCBIfam" id="TIGR00214">
    <property type="entry name" value="lipB"/>
    <property type="match status" value="1"/>
</dbReference>
<evidence type="ECO:0000313" key="12">
    <source>
        <dbReference type="Proteomes" id="UP001152798"/>
    </source>
</evidence>
<dbReference type="GO" id="GO:0033819">
    <property type="term" value="F:lipoyl(octanoyl) transferase activity"/>
    <property type="evidence" value="ECO:0007669"/>
    <property type="project" value="UniProtKB-EC"/>
</dbReference>
<dbReference type="FunFam" id="3.30.930.10:FF:000035">
    <property type="entry name" value="Putative lipoyltransferase 2, mitochondrial"/>
    <property type="match status" value="1"/>
</dbReference>
<dbReference type="GO" id="GO:0005739">
    <property type="term" value="C:mitochondrion"/>
    <property type="evidence" value="ECO:0007669"/>
    <property type="project" value="UniProtKB-SubCell"/>
</dbReference>
<proteinExistence type="inferred from homology"/>
<dbReference type="CDD" id="cd16444">
    <property type="entry name" value="LipB"/>
    <property type="match status" value="1"/>
</dbReference>
<dbReference type="OrthoDB" id="19908at2759"/>
<feature type="domain" description="BPL/LPL catalytic" evidence="10">
    <location>
        <begin position="20"/>
        <end position="200"/>
    </location>
</feature>
<keyword evidence="4 6" id="KW-0808">Transferase</keyword>
<evidence type="ECO:0000313" key="11">
    <source>
        <dbReference type="EMBL" id="CAH1398422.1"/>
    </source>
</evidence>
<evidence type="ECO:0000256" key="4">
    <source>
        <dbReference type="ARBA" id="ARBA00022679"/>
    </source>
</evidence>
<gene>
    <name evidence="11" type="ORF">NEZAVI_LOCUS8074</name>
</gene>